<evidence type="ECO:0000256" key="3">
    <source>
        <dbReference type="ARBA" id="ARBA00022475"/>
    </source>
</evidence>
<dbReference type="EMBL" id="BAAAQD010000015">
    <property type="protein sequence ID" value="GAA1539305.1"/>
    <property type="molecule type" value="Genomic_DNA"/>
</dbReference>
<evidence type="ECO:0000256" key="7">
    <source>
        <dbReference type="SAM" id="Phobius"/>
    </source>
</evidence>
<feature type="transmembrane region" description="Helical" evidence="7">
    <location>
        <begin position="242"/>
        <end position="263"/>
    </location>
</feature>
<comment type="subcellular location">
    <subcellularLocation>
        <location evidence="1">Cell membrane</location>
        <topology evidence="1">Multi-pass membrane protein</topology>
    </subcellularLocation>
</comment>
<dbReference type="Proteomes" id="UP001501470">
    <property type="component" value="Unassembled WGS sequence"/>
</dbReference>
<dbReference type="InterPro" id="IPR036259">
    <property type="entry name" value="MFS_trans_sf"/>
</dbReference>
<comment type="caution">
    <text evidence="9">The sequence shown here is derived from an EMBL/GenBank/DDBJ whole genome shotgun (WGS) entry which is preliminary data.</text>
</comment>
<dbReference type="Gene3D" id="1.20.1720.10">
    <property type="entry name" value="Multidrug resistance protein D"/>
    <property type="match status" value="1"/>
</dbReference>
<feature type="transmembrane region" description="Helical" evidence="7">
    <location>
        <begin position="421"/>
        <end position="438"/>
    </location>
</feature>
<feature type="transmembrane region" description="Helical" evidence="7">
    <location>
        <begin position="489"/>
        <end position="509"/>
    </location>
</feature>
<feature type="transmembrane region" description="Helical" evidence="7">
    <location>
        <begin position="97"/>
        <end position="116"/>
    </location>
</feature>
<feature type="transmembrane region" description="Helical" evidence="7">
    <location>
        <begin position="283"/>
        <end position="305"/>
    </location>
</feature>
<keyword evidence="2" id="KW-0813">Transport</keyword>
<dbReference type="CDD" id="cd17321">
    <property type="entry name" value="MFS_MMR_MDR_like"/>
    <property type="match status" value="1"/>
</dbReference>
<feature type="transmembrane region" description="Helical" evidence="7">
    <location>
        <begin position="67"/>
        <end position="85"/>
    </location>
</feature>
<dbReference type="Gene3D" id="1.20.1250.20">
    <property type="entry name" value="MFS general substrate transporter like domains"/>
    <property type="match status" value="1"/>
</dbReference>
<keyword evidence="4 7" id="KW-0812">Transmembrane</keyword>
<dbReference type="PROSITE" id="PS00216">
    <property type="entry name" value="SUGAR_TRANSPORT_1"/>
    <property type="match status" value="1"/>
</dbReference>
<keyword evidence="3" id="KW-1003">Cell membrane</keyword>
<evidence type="ECO:0000256" key="1">
    <source>
        <dbReference type="ARBA" id="ARBA00004651"/>
    </source>
</evidence>
<evidence type="ECO:0000259" key="8">
    <source>
        <dbReference type="PROSITE" id="PS50850"/>
    </source>
</evidence>
<evidence type="ECO:0000256" key="4">
    <source>
        <dbReference type="ARBA" id="ARBA00022692"/>
    </source>
</evidence>
<accession>A0ABP4M983</accession>
<keyword evidence="10" id="KW-1185">Reference proteome</keyword>
<proteinExistence type="predicted"/>
<name>A0ABP4M983_9ACTN</name>
<keyword evidence="6 7" id="KW-0472">Membrane</keyword>
<feature type="transmembrane region" description="Helical" evidence="7">
    <location>
        <begin position="122"/>
        <end position="143"/>
    </location>
</feature>
<dbReference type="PANTHER" id="PTHR42718:SF47">
    <property type="entry name" value="METHYL VIOLOGEN RESISTANCE PROTEIN SMVA"/>
    <property type="match status" value="1"/>
</dbReference>
<evidence type="ECO:0000313" key="10">
    <source>
        <dbReference type="Proteomes" id="UP001501470"/>
    </source>
</evidence>
<sequence length="520" mass="52805">MVSTVERMAIPSPTRTADAPTAKAGSRQWAALAALALTVTLLAVDGTVLALAMPALSADLAASSSQVLWIGDVYSFALAGLLISMGTLADRIGRKRLLLLGAAGFGAASALAAFAPTAGWLIAARALLGVAGATVMPSTLSIIRDMFTDPRQRTRAVAVWSAGASGGAALGPLVGGALLEHYWWGSVFIINLPIMLLVLISVAVLVPESRNPEPGRFDPFSAALSIAAIVPLVWAVKHCATSGIDLAGLIAVLIGAAAAVVFVRRQRALRTPLIDVTLFTRPAFTGTVLASLVAVFAFSGLLFFFSQYLQLVRGYSPLQAGLRELPGTLASIAVVVVAVRVIARLGVGATLGASLLLTAAGFGVLAVAEGFTGYLGLALALVLVGVGIGIAYTAATDAVLSAVPRERAGAASAISEMSYELGVALGIAVLGTLHAVFYRGGLPDLSGLSDPARTAVTESLAAGSQSLAGAGQQQILAAARDAFAQSMQVTSLIAAALLVVAAVIAWKVVPSSRQPGLSGR</sequence>
<dbReference type="InterPro" id="IPR011701">
    <property type="entry name" value="MFS"/>
</dbReference>
<evidence type="ECO:0000313" key="9">
    <source>
        <dbReference type="EMBL" id="GAA1539305.1"/>
    </source>
</evidence>
<gene>
    <name evidence="9" type="ORF">GCM10009827_068190</name>
</gene>
<evidence type="ECO:0000256" key="6">
    <source>
        <dbReference type="ARBA" id="ARBA00023136"/>
    </source>
</evidence>
<dbReference type="PANTHER" id="PTHR42718">
    <property type="entry name" value="MAJOR FACILITATOR SUPERFAMILY MULTIDRUG TRANSPORTER MFSC"/>
    <property type="match status" value="1"/>
</dbReference>
<dbReference type="InterPro" id="IPR020846">
    <property type="entry name" value="MFS_dom"/>
</dbReference>
<feature type="transmembrane region" description="Helical" evidence="7">
    <location>
        <begin position="29"/>
        <end position="55"/>
    </location>
</feature>
<dbReference type="SUPFAM" id="SSF103473">
    <property type="entry name" value="MFS general substrate transporter"/>
    <property type="match status" value="1"/>
</dbReference>
<feature type="transmembrane region" description="Helical" evidence="7">
    <location>
        <begin position="217"/>
        <end position="236"/>
    </location>
</feature>
<dbReference type="PROSITE" id="PS50850">
    <property type="entry name" value="MFS"/>
    <property type="match status" value="1"/>
</dbReference>
<feature type="transmembrane region" description="Helical" evidence="7">
    <location>
        <begin position="374"/>
        <end position="400"/>
    </location>
</feature>
<protein>
    <submittedName>
        <fullName evidence="9">MFS transporter</fullName>
    </submittedName>
</protein>
<keyword evidence="5 7" id="KW-1133">Transmembrane helix</keyword>
<evidence type="ECO:0000256" key="2">
    <source>
        <dbReference type="ARBA" id="ARBA00022448"/>
    </source>
</evidence>
<feature type="transmembrane region" description="Helical" evidence="7">
    <location>
        <begin position="350"/>
        <end position="368"/>
    </location>
</feature>
<feature type="transmembrane region" description="Helical" evidence="7">
    <location>
        <begin position="325"/>
        <end position="343"/>
    </location>
</feature>
<organism evidence="9 10">
    <name type="scientific">Dactylosporangium maewongense</name>
    <dbReference type="NCBI Taxonomy" id="634393"/>
    <lineage>
        <taxon>Bacteria</taxon>
        <taxon>Bacillati</taxon>
        <taxon>Actinomycetota</taxon>
        <taxon>Actinomycetes</taxon>
        <taxon>Micromonosporales</taxon>
        <taxon>Micromonosporaceae</taxon>
        <taxon>Dactylosporangium</taxon>
    </lineage>
</organism>
<dbReference type="InterPro" id="IPR005829">
    <property type="entry name" value="Sugar_transporter_CS"/>
</dbReference>
<reference evidence="10" key="1">
    <citation type="journal article" date="2019" name="Int. J. Syst. Evol. Microbiol.">
        <title>The Global Catalogue of Microorganisms (GCM) 10K type strain sequencing project: providing services to taxonomists for standard genome sequencing and annotation.</title>
        <authorList>
            <consortium name="The Broad Institute Genomics Platform"/>
            <consortium name="The Broad Institute Genome Sequencing Center for Infectious Disease"/>
            <person name="Wu L."/>
            <person name="Ma J."/>
        </authorList>
    </citation>
    <scope>NUCLEOTIDE SEQUENCE [LARGE SCALE GENOMIC DNA]</scope>
    <source>
        <strain evidence="10">JCM 15933</strain>
    </source>
</reference>
<feature type="transmembrane region" description="Helical" evidence="7">
    <location>
        <begin position="181"/>
        <end position="205"/>
    </location>
</feature>
<feature type="transmembrane region" description="Helical" evidence="7">
    <location>
        <begin position="155"/>
        <end position="175"/>
    </location>
</feature>
<feature type="domain" description="Major facilitator superfamily (MFS) profile" evidence="8">
    <location>
        <begin position="31"/>
        <end position="513"/>
    </location>
</feature>
<dbReference type="Pfam" id="PF07690">
    <property type="entry name" value="MFS_1"/>
    <property type="match status" value="1"/>
</dbReference>
<evidence type="ECO:0000256" key="5">
    <source>
        <dbReference type="ARBA" id="ARBA00022989"/>
    </source>
</evidence>